<evidence type="ECO:0000259" key="1">
    <source>
        <dbReference type="PROSITE" id="PS50022"/>
    </source>
</evidence>
<proteinExistence type="predicted"/>
<dbReference type="Gene3D" id="2.60.120.260">
    <property type="entry name" value="Galactose-binding domain-like"/>
    <property type="match status" value="2"/>
</dbReference>
<keyword evidence="3" id="KW-1185">Reference proteome</keyword>
<feature type="domain" description="F5/8 type C" evidence="1">
    <location>
        <begin position="1"/>
        <end position="95"/>
    </location>
</feature>
<evidence type="ECO:0000313" key="3">
    <source>
        <dbReference type="Proteomes" id="UP000838749"/>
    </source>
</evidence>
<dbReference type="InterPro" id="IPR000421">
    <property type="entry name" value="FA58C"/>
</dbReference>
<accession>A0ABM9BMZ6</accession>
<dbReference type="SUPFAM" id="SSF49785">
    <property type="entry name" value="Galactose-binding domain-like"/>
    <property type="match status" value="2"/>
</dbReference>
<name>A0ABM9BMZ6_9BACL</name>
<dbReference type="Proteomes" id="UP000838749">
    <property type="component" value="Unassembled WGS sequence"/>
</dbReference>
<organism evidence="2 3">
    <name type="scientific">Paenibacillus pseudetheri</name>
    <dbReference type="NCBI Taxonomy" id="2897682"/>
    <lineage>
        <taxon>Bacteria</taxon>
        <taxon>Bacillati</taxon>
        <taxon>Bacillota</taxon>
        <taxon>Bacilli</taxon>
        <taxon>Bacillales</taxon>
        <taxon>Paenibacillaceae</taxon>
        <taxon>Paenibacillus</taxon>
    </lineage>
</organism>
<protein>
    <recommendedName>
        <fullName evidence="1">F5/8 type C domain-containing protein</fullName>
    </recommendedName>
</protein>
<dbReference type="InterPro" id="IPR008979">
    <property type="entry name" value="Galactose-bd-like_sf"/>
</dbReference>
<reference evidence="2" key="1">
    <citation type="submission" date="2021-12" db="EMBL/GenBank/DDBJ databases">
        <authorList>
            <person name="Criscuolo A."/>
        </authorList>
    </citation>
    <scope>NUCLEOTIDE SEQUENCE</scope>
    <source>
        <strain evidence="2">CIP111894</strain>
    </source>
</reference>
<feature type="domain" description="F5/8 type C" evidence="1">
    <location>
        <begin position="127"/>
        <end position="234"/>
    </location>
</feature>
<comment type="caution">
    <text evidence="2">The sequence shown here is derived from an EMBL/GenBank/DDBJ whole genome shotgun (WGS) entry which is preliminary data.</text>
</comment>
<gene>
    <name evidence="2" type="ORF">PAECIP111894_06053</name>
</gene>
<dbReference type="PROSITE" id="PS50022">
    <property type="entry name" value="FA58C_3"/>
    <property type="match status" value="2"/>
</dbReference>
<sequence>MGRTAAVNRIELRDTDASTRISQKNYSIYVSSDNKSYSKVSHWELESNNVGNRIIHSLLFSGITARYIKIHVNSPDDDVTFILNNVLTDAQVYGEYPNKIPFTYGYTLKDIKPTETGLTHLGYQGIAWVDDENRSTGFDMGRTAAVNRIELRDTDASTRISQKNYSIYVSSDNKSYSKVSHWELESNNVGNRIIHSLLFSGITARYIKIHVNSPDDDVTFILNNVLTDAQVFGEYTS</sequence>
<dbReference type="EMBL" id="CAKMAB010000075">
    <property type="protein sequence ID" value="CAH1059840.1"/>
    <property type="molecule type" value="Genomic_DNA"/>
</dbReference>
<evidence type="ECO:0000313" key="2">
    <source>
        <dbReference type="EMBL" id="CAH1059840.1"/>
    </source>
</evidence>
<dbReference type="Pfam" id="PF00754">
    <property type="entry name" value="F5_F8_type_C"/>
    <property type="match status" value="2"/>
</dbReference>